<name>A0A1M7CCC7_9RHOB</name>
<dbReference type="Pfam" id="PF01494">
    <property type="entry name" value="FAD_binding_3"/>
    <property type="match status" value="1"/>
</dbReference>
<dbReference type="PRINTS" id="PR00420">
    <property type="entry name" value="RNGMNOXGNASE"/>
</dbReference>
<reference evidence="3" key="1">
    <citation type="submission" date="2016-11" db="EMBL/GenBank/DDBJ databases">
        <authorList>
            <person name="Varghese N."/>
            <person name="Submissions S."/>
        </authorList>
    </citation>
    <scope>NUCLEOTIDE SEQUENCE [LARGE SCALE GENOMIC DNA]</scope>
    <source>
        <strain evidence="3">DSM 29327</strain>
    </source>
</reference>
<dbReference type="Proteomes" id="UP000184191">
    <property type="component" value="Unassembled WGS sequence"/>
</dbReference>
<sequence length="475" mass="50720">MASDSHLQKLIFDHPVGNTRGAEAFALCADQDFRHGGLHRVKAYGDPWTAIGDLQNLGGNIDDPAAIGHVIGQIENAARVQRGGVFGRRKLIVGGADHKAGPAGGAAAFTTAKAGLRVALIDRKTFPRDKLCGGLITGRARRHYAEIFGHEMPFEAQDRKTTVDFRFRGAPMGVISDAPPLCATMRRDMDAMICAQALGAGAADFTGVSVAGIDPEAKSLALKDGRRIGFGVLIGADGANSQVAKALFGEAFDRAEVGFGLEIEAVGEHVDPSAPIRIDLAAAKWGYGWSFPKRCSTTIGVGGLLAKNPDMKVAMAEYCALLGVEADKSSFKGQFLPFGDFRKVPGRGAVLLAGDAAGLVDPITGEGIGYAMQSGHLAAQAGIEALRARRPQTALALYRRHLRPIHRALCMARLIRPVIFLPAMEAGFARAFRRSSTLRMQYLRLMAGEAEYGDILARLILRLPRLTVLAIRAKF</sequence>
<dbReference type="PANTHER" id="PTHR42685:SF22">
    <property type="entry name" value="CONDITIONED MEDIUM FACTOR RECEPTOR 1"/>
    <property type="match status" value="1"/>
</dbReference>
<dbReference type="InterPro" id="IPR002938">
    <property type="entry name" value="FAD-bd"/>
</dbReference>
<dbReference type="PANTHER" id="PTHR42685">
    <property type="entry name" value="GERANYLGERANYL DIPHOSPHATE REDUCTASE"/>
    <property type="match status" value="1"/>
</dbReference>
<dbReference type="Gene3D" id="3.50.50.60">
    <property type="entry name" value="FAD/NAD(P)-binding domain"/>
    <property type="match status" value="1"/>
</dbReference>
<feature type="domain" description="FAD-binding" evidence="1">
    <location>
        <begin position="347"/>
        <end position="410"/>
    </location>
</feature>
<dbReference type="EMBL" id="FRBN01000024">
    <property type="protein sequence ID" value="SHL64864.1"/>
    <property type="molecule type" value="Genomic_DNA"/>
</dbReference>
<dbReference type="InterPro" id="IPR050407">
    <property type="entry name" value="Geranylgeranyl_reductase"/>
</dbReference>
<dbReference type="AlphaFoldDB" id="A0A1M7CCC7"/>
<dbReference type="InterPro" id="IPR036188">
    <property type="entry name" value="FAD/NAD-bd_sf"/>
</dbReference>
<keyword evidence="3" id="KW-1185">Reference proteome</keyword>
<proteinExistence type="predicted"/>
<dbReference type="GO" id="GO:0016628">
    <property type="term" value="F:oxidoreductase activity, acting on the CH-CH group of donors, NAD or NADP as acceptor"/>
    <property type="evidence" value="ECO:0007669"/>
    <property type="project" value="InterPro"/>
</dbReference>
<evidence type="ECO:0000313" key="2">
    <source>
        <dbReference type="EMBL" id="SHL64864.1"/>
    </source>
</evidence>
<organism evidence="2 3">
    <name type="scientific">Roseovarius marisflavi</name>
    <dbReference type="NCBI Taxonomy" id="1054996"/>
    <lineage>
        <taxon>Bacteria</taxon>
        <taxon>Pseudomonadati</taxon>
        <taxon>Pseudomonadota</taxon>
        <taxon>Alphaproteobacteria</taxon>
        <taxon>Rhodobacterales</taxon>
        <taxon>Roseobacteraceae</taxon>
        <taxon>Roseovarius</taxon>
    </lineage>
</organism>
<evidence type="ECO:0000259" key="1">
    <source>
        <dbReference type="Pfam" id="PF01494"/>
    </source>
</evidence>
<evidence type="ECO:0000313" key="3">
    <source>
        <dbReference type="Proteomes" id="UP000184191"/>
    </source>
</evidence>
<dbReference type="InterPro" id="IPR011777">
    <property type="entry name" value="Geranylgeranyl_Rdtase_fam"/>
</dbReference>
<dbReference type="NCBIfam" id="TIGR02032">
    <property type="entry name" value="GG-red-SF"/>
    <property type="match status" value="1"/>
</dbReference>
<gene>
    <name evidence="2" type="ORF">SAMN05444414_12440</name>
</gene>
<dbReference type="GO" id="GO:0071949">
    <property type="term" value="F:FAD binding"/>
    <property type="evidence" value="ECO:0007669"/>
    <property type="project" value="InterPro"/>
</dbReference>
<dbReference type="STRING" id="1054996.SAMN05444414_12440"/>
<protein>
    <submittedName>
        <fullName evidence="2">Geranylgeranyl reductase family</fullName>
    </submittedName>
</protein>
<dbReference type="SUPFAM" id="SSF51905">
    <property type="entry name" value="FAD/NAD(P)-binding domain"/>
    <property type="match status" value="1"/>
</dbReference>
<accession>A0A1M7CCC7</accession>